<proteinExistence type="inferred from homology"/>
<dbReference type="Gene3D" id="1.25.40.390">
    <property type="match status" value="1"/>
</dbReference>
<protein>
    <recommendedName>
        <fullName evidence="11">RagB/SusD domain-containing protein</fullName>
    </recommendedName>
</protein>
<comment type="similarity">
    <text evidence="2">Belongs to the SusD family.</text>
</comment>
<dbReference type="SUPFAM" id="SSF48452">
    <property type="entry name" value="TPR-like"/>
    <property type="match status" value="1"/>
</dbReference>
<dbReference type="Pfam" id="PF14322">
    <property type="entry name" value="SusD-like_3"/>
    <property type="match status" value="1"/>
</dbReference>
<name>K1LRE0_9FLAO</name>
<keyword evidence="5" id="KW-0998">Cell outer membrane</keyword>
<comment type="subcellular location">
    <subcellularLocation>
        <location evidence="1">Cell outer membrane</location>
    </subcellularLocation>
</comment>
<accession>K1LRE0</accession>
<keyword evidence="10" id="KW-1185">Reference proteome</keyword>
<evidence type="ECO:0000256" key="2">
    <source>
        <dbReference type="ARBA" id="ARBA00006275"/>
    </source>
</evidence>
<sequence length="467" mass="51824">MKKLIYSLSIIAATSSLVFTSCSRDFTETQFFQEELAAEITTVEQLESFVNGTYVKMRSSSYLGSQYRGYAQVHTDETYCTQFSGRNVRWATYTFTSSDGDVEGTWYAIYQVVGNANIVINASNNLSLGGQSGTTAITNRIKNLKGQAYAARALAFFDLLKLYGQGYSGGNLGVVLPTQYKPETLMPRASIAETKAQIESDFENALKNIAVGANASRTKIEFDIHAVKALMSRYYLYTGDYMKAAQYADQVIASNNYEVISSGDFVSSFAKEKTKNSIFELALGLNGALGTTSYDYLMNLNGYANIAVLPSVVSMYENSDVRKNVLEQDGEYYISGKFSDLKGTTNIKLIRYEEVLLNAAEAHLNLGNTAKALNYYNELITNRGLNAVTLVDLDTIKKERTKELLGEGFRFWDLLRWGEVIPYYDNIGVRDASKDKMIGDNLLAFPIPLRETNTPGSLIISNPGYDN</sequence>
<dbReference type="Pfam" id="PF07980">
    <property type="entry name" value="SusD_RagB"/>
    <property type="match status" value="1"/>
</dbReference>
<dbReference type="RefSeq" id="WP_002661500.1">
    <property type="nucleotide sequence ID" value="NZ_JH932293.1"/>
</dbReference>
<evidence type="ECO:0000256" key="3">
    <source>
        <dbReference type="ARBA" id="ARBA00022729"/>
    </source>
</evidence>
<comment type="caution">
    <text evidence="9">The sequence shown here is derived from an EMBL/GenBank/DDBJ whole genome shotgun (WGS) entry which is preliminary data.</text>
</comment>
<dbReference type="STRING" id="883096.HMPREF9699_00119"/>
<dbReference type="Gene3D" id="1.25.40.900">
    <property type="match status" value="1"/>
</dbReference>
<dbReference type="InterPro" id="IPR012944">
    <property type="entry name" value="SusD_RagB_dom"/>
</dbReference>
<reference evidence="9 10" key="1">
    <citation type="submission" date="2012-07" db="EMBL/GenBank/DDBJ databases">
        <title>The Genome Sequence of Bergeyella zoohelcum ATCC 43767.</title>
        <authorList>
            <consortium name="The Broad Institute Genome Sequencing Platform"/>
            <person name="Earl A."/>
            <person name="Ward D."/>
            <person name="Feldgarden M."/>
            <person name="Gevers D."/>
            <person name="Huys G."/>
            <person name="Walker B."/>
            <person name="Young S.K."/>
            <person name="Zeng Q."/>
            <person name="Gargeya S."/>
            <person name="Fitzgerald M."/>
            <person name="Haas B."/>
            <person name="Abouelleil A."/>
            <person name="Alvarado L."/>
            <person name="Arachchi H.M."/>
            <person name="Berlin A.M."/>
            <person name="Chapman S.B."/>
            <person name="Goldberg J."/>
            <person name="Griggs A."/>
            <person name="Gujja S."/>
            <person name="Hansen M."/>
            <person name="Howarth C."/>
            <person name="Imamovic A."/>
            <person name="Larimer J."/>
            <person name="McCowen C."/>
            <person name="Montmayeur A."/>
            <person name="Murphy C."/>
            <person name="Neiman D."/>
            <person name="Pearson M."/>
            <person name="Priest M."/>
            <person name="Roberts A."/>
            <person name="Saif S."/>
            <person name="Shea T."/>
            <person name="Sisk P."/>
            <person name="Sykes S."/>
            <person name="Wortman J."/>
            <person name="Nusbaum C."/>
            <person name="Birren B."/>
        </authorList>
    </citation>
    <scope>NUCLEOTIDE SEQUENCE [LARGE SCALE GENOMIC DNA]</scope>
    <source>
        <strain evidence="9 10">ATCC 43767</strain>
    </source>
</reference>
<dbReference type="AlphaFoldDB" id="K1LRE0"/>
<evidence type="ECO:0000256" key="5">
    <source>
        <dbReference type="ARBA" id="ARBA00023237"/>
    </source>
</evidence>
<keyword evidence="4" id="KW-0472">Membrane</keyword>
<feature type="chain" id="PRO_5003847907" description="RagB/SusD domain-containing protein" evidence="6">
    <location>
        <begin position="19"/>
        <end position="467"/>
    </location>
</feature>
<dbReference type="OrthoDB" id="5694214at2"/>
<evidence type="ECO:0008006" key="11">
    <source>
        <dbReference type="Google" id="ProtNLM"/>
    </source>
</evidence>
<evidence type="ECO:0000256" key="6">
    <source>
        <dbReference type="SAM" id="SignalP"/>
    </source>
</evidence>
<dbReference type="HOGENOM" id="CLU_015553_3_5_10"/>
<feature type="domain" description="SusD-like N-terminal" evidence="8">
    <location>
        <begin position="74"/>
        <end position="236"/>
    </location>
</feature>
<dbReference type="Gene3D" id="2.20.20.130">
    <property type="match status" value="1"/>
</dbReference>
<dbReference type="CDD" id="cd08977">
    <property type="entry name" value="SusD"/>
    <property type="match status" value="1"/>
</dbReference>
<feature type="signal peptide" evidence="6">
    <location>
        <begin position="1"/>
        <end position="18"/>
    </location>
</feature>
<organism evidence="9 10">
    <name type="scientific">Bergeyella zoohelcum ATCC 43767</name>
    <dbReference type="NCBI Taxonomy" id="883096"/>
    <lineage>
        <taxon>Bacteria</taxon>
        <taxon>Pseudomonadati</taxon>
        <taxon>Bacteroidota</taxon>
        <taxon>Flavobacteriia</taxon>
        <taxon>Flavobacteriales</taxon>
        <taxon>Weeksellaceae</taxon>
        <taxon>Bergeyella</taxon>
    </lineage>
</organism>
<gene>
    <name evidence="9" type="ORF">HMPREF9699_00119</name>
</gene>
<dbReference type="InterPro" id="IPR033985">
    <property type="entry name" value="SusD-like_N"/>
</dbReference>
<dbReference type="PROSITE" id="PS51257">
    <property type="entry name" value="PROKAR_LIPOPROTEIN"/>
    <property type="match status" value="1"/>
</dbReference>
<dbReference type="GO" id="GO:0009279">
    <property type="term" value="C:cell outer membrane"/>
    <property type="evidence" value="ECO:0007669"/>
    <property type="project" value="UniProtKB-SubCell"/>
</dbReference>
<feature type="domain" description="RagB/SusD" evidence="7">
    <location>
        <begin position="341"/>
        <end position="421"/>
    </location>
</feature>
<evidence type="ECO:0000256" key="4">
    <source>
        <dbReference type="ARBA" id="ARBA00023136"/>
    </source>
</evidence>
<evidence type="ECO:0000256" key="1">
    <source>
        <dbReference type="ARBA" id="ARBA00004442"/>
    </source>
</evidence>
<evidence type="ECO:0000259" key="8">
    <source>
        <dbReference type="Pfam" id="PF14322"/>
    </source>
</evidence>
<keyword evidence="3 6" id="KW-0732">Signal</keyword>
<dbReference type="Proteomes" id="UP000006085">
    <property type="component" value="Unassembled WGS sequence"/>
</dbReference>
<evidence type="ECO:0000313" key="9">
    <source>
        <dbReference type="EMBL" id="EKB59550.1"/>
    </source>
</evidence>
<dbReference type="InterPro" id="IPR011990">
    <property type="entry name" value="TPR-like_helical_dom_sf"/>
</dbReference>
<evidence type="ECO:0000259" key="7">
    <source>
        <dbReference type="Pfam" id="PF07980"/>
    </source>
</evidence>
<dbReference type="eggNOG" id="COG1834">
    <property type="taxonomic scope" value="Bacteria"/>
</dbReference>
<dbReference type="EMBL" id="AGYA01000005">
    <property type="protein sequence ID" value="EKB59550.1"/>
    <property type="molecule type" value="Genomic_DNA"/>
</dbReference>
<evidence type="ECO:0000313" key="10">
    <source>
        <dbReference type="Proteomes" id="UP000006085"/>
    </source>
</evidence>